<proteinExistence type="predicted"/>
<dbReference type="Proteomes" id="UP000256512">
    <property type="component" value="Unassembled WGS sequence"/>
</dbReference>
<dbReference type="Pfam" id="PF14410">
    <property type="entry name" value="GH-E"/>
    <property type="match status" value="1"/>
</dbReference>
<sequence length="45" mass="5312">MAVDSELIDQYISGAKSYEEFLSEYNNENNYYPEDPKANMSHKFE</sequence>
<evidence type="ECO:0000313" key="2">
    <source>
        <dbReference type="EMBL" id="REC51313.1"/>
    </source>
</evidence>
<dbReference type="InterPro" id="IPR026835">
    <property type="entry name" value="YqcG_C"/>
</dbReference>
<evidence type="ECO:0000259" key="1">
    <source>
        <dbReference type="Pfam" id="PF14410"/>
    </source>
</evidence>
<gene>
    <name evidence="2" type="ORF">DRF62_17500</name>
</gene>
<evidence type="ECO:0000313" key="3">
    <source>
        <dbReference type="Proteomes" id="UP000256512"/>
    </source>
</evidence>
<comment type="caution">
    <text evidence="2">The sequence shown here is derived from an EMBL/GenBank/DDBJ whole genome shotgun (WGS) entry which is preliminary data.</text>
</comment>
<accession>A0A3D9BCR5</accession>
<dbReference type="EMBL" id="QNVS01000078">
    <property type="protein sequence ID" value="REC51313.1"/>
    <property type="molecule type" value="Genomic_DNA"/>
</dbReference>
<keyword evidence="3" id="KW-1185">Reference proteome</keyword>
<organism evidence="2 3">
    <name type="scientific">Chryseobacterium piscium</name>
    <dbReference type="NCBI Taxonomy" id="333702"/>
    <lineage>
        <taxon>Bacteria</taxon>
        <taxon>Pseudomonadati</taxon>
        <taxon>Bacteroidota</taxon>
        <taxon>Flavobacteriia</taxon>
        <taxon>Flavobacteriales</taxon>
        <taxon>Weeksellaceae</taxon>
        <taxon>Chryseobacterium group</taxon>
        <taxon>Chryseobacterium</taxon>
    </lineage>
</organism>
<protein>
    <recommendedName>
        <fullName evidence="1">Toxin YqcG C-terminal domain-containing protein</fullName>
    </recommendedName>
</protein>
<dbReference type="AlphaFoldDB" id="A0A3D9BCR5"/>
<reference evidence="2 3" key="1">
    <citation type="journal article" date="2006" name="Int. J. Syst. Evol. Microbiol.">
        <title>Chryseobacterium piscium sp. nov., isolated from fish of the South Atlantic Ocean off South Africa.</title>
        <authorList>
            <person name="de Beer H."/>
            <person name="Hugo C.J."/>
            <person name="Jooste P.J."/>
            <person name="Vancanneyt M."/>
            <person name="Coenye T."/>
            <person name="Vandamme P."/>
        </authorList>
    </citation>
    <scope>NUCLEOTIDE SEQUENCE [LARGE SCALE GENOMIC DNA]</scope>
    <source>
        <strain evidence="2 3">CCUG 51923</strain>
    </source>
</reference>
<feature type="domain" description="Toxin YqcG C-terminal" evidence="1">
    <location>
        <begin position="7"/>
        <end position="45"/>
    </location>
</feature>
<name>A0A3D9BCR5_9FLAO</name>
<dbReference type="RefSeq" id="WP_115951456.1">
    <property type="nucleotide sequence ID" value="NZ_QNVS01000078.1"/>
</dbReference>